<dbReference type="InterPro" id="IPR054059">
    <property type="entry name" value="MORF/ORRM1/DAG-like_MORF"/>
</dbReference>
<evidence type="ECO:0000256" key="2">
    <source>
        <dbReference type="ARBA" id="ARBA00022946"/>
    </source>
</evidence>
<dbReference type="GO" id="GO:0016554">
    <property type="term" value="P:cytidine to uridine editing"/>
    <property type="evidence" value="ECO:0007669"/>
    <property type="project" value="InterPro"/>
</dbReference>
<keyword evidence="2" id="KW-0809">Transit peptide</keyword>
<dbReference type="GO" id="GO:0005739">
    <property type="term" value="C:mitochondrion"/>
    <property type="evidence" value="ECO:0007669"/>
    <property type="project" value="TreeGrafter"/>
</dbReference>
<proteinExistence type="predicted"/>
<dbReference type="GO" id="GO:0006397">
    <property type="term" value="P:mRNA processing"/>
    <property type="evidence" value="ECO:0007669"/>
    <property type="project" value="UniProtKB-KW"/>
</dbReference>
<dbReference type="InterPro" id="IPR039206">
    <property type="entry name" value="MORF/ORRM1/DAG-like"/>
</dbReference>
<dbReference type="Gene3D" id="3.30.70.80">
    <property type="entry name" value="Peptidase S8 propeptide/proteinase inhibitor I9"/>
    <property type="match status" value="1"/>
</dbReference>
<dbReference type="GO" id="GO:0080156">
    <property type="term" value="P:mitochondrial mRNA modification"/>
    <property type="evidence" value="ECO:0007669"/>
    <property type="project" value="TreeGrafter"/>
</dbReference>
<dbReference type="AlphaFoldDB" id="A0A8K0HJN9"/>
<protein>
    <recommendedName>
        <fullName evidence="3">MORF/ORRM1/DAG-like MORF domain-containing protein</fullName>
    </recommendedName>
</protein>
<dbReference type="OrthoDB" id="1913091at2759"/>
<feature type="domain" description="MORF/ORRM1/DAG-like MORF" evidence="3">
    <location>
        <begin position="103"/>
        <end position="193"/>
    </location>
</feature>
<evidence type="ECO:0000313" key="5">
    <source>
        <dbReference type="Proteomes" id="UP000796880"/>
    </source>
</evidence>
<dbReference type="PANTHER" id="PTHR31346">
    <property type="entry name" value="MULTIPLE ORGANELLAR RNA EDITING FACTOR 2, CHLOROPLASTIC-RELATED-RELATED"/>
    <property type="match status" value="1"/>
</dbReference>
<evidence type="ECO:0000259" key="3">
    <source>
        <dbReference type="Pfam" id="PF21864"/>
    </source>
</evidence>
<evidence type="ECO:0000313" key="4">
    <source>
        <dbReference type="EMBL" id="KAF3453640.1"/>
    </source>
</evidence>
<dbReference type="PANTHER" id="PTHR31346:SF4">
    <property type="entry name" value="MULTIPLE ORGANELLAR RNA EDITING FACTOR 8, CHLOROPLASTIC_MITOCHONDRIAL"/>
    <property type="match status" value="1"/>
</dbReference>
<name>A0A8K0HJN9_9ROSA</name>
<sequence>MATNLVHRFCSLPRTLAWASLHTRNISTSASLSAAPTRSSPLVNILRPLVGAISAAGRVAPARCFATDATSSSLTDPKADMSNKPRREAKVREGSYLEPGCDFEHWFVFMEPPEGTPTRDEIIDSYIKTLASVVGSEEEARMKIYSVSTRYYYAFGALVSEELSEKISECPGVQKVLPDSYFDIENKDYGWEPFINGQAVPYDPKYHELYDPKYHELWPWNTVPFPHSSGMEDEDEDEDEDEFVFEDEADDGFAADGIKRNFLQYLYEE</sequence>
<keyword evidence="1" id="KW-0507">mRNA processing</keyword>
<gene>
    <name evidence="4" type="ORF">FNV43_RR04081</name>
</gene>
<evidence type="ECO:0000256" key="1">
    <source>
        <dbReference type="ARBA" id="ARBA00022664"/>
    </source>
</evidence>
<keyword evidence="5" id="KW-1185">Reference proteome</keyword>
<dbReference type="InterPro" id="IPR037045">
    <property type="entry name" value="S8pro/Inhibitor_I9_sf"/>
</dbReference>
<dbReference type="Proteomes" id="UP000796880">
    <property type="component" value="Unassembled WGS sequence"/>
</dbReference>
<dbReference type="Pfam" id="PF21864">
    <property type="entry name" value="MORF_dom"/>
    <property type="match status" value="1"/>
</dbReference>
<comment type="caution">
    <text evidence="4">The sequence shown here is derived from an EMBL/GenBank/DDBJ whole genome shotgun (WGS) entry which is preliminary data.</text>
</comment>
<organism evidence="4 5">
    <name type="scientific">Rhamnella rubrinervis</name>
    <dbReference type="NCBI Taxonomy" id="2594499"/>
    <lineage>
        <taxon>Eukaryota</taxon>
        <taxon>Viridiplantae</taxon>
        <taxon>Streptophyta</taxon>
        <taxon>Embryophyta</taxon>
        <taxon>Tracheophyta</taxon>
        <taxon>Spermatophyta</taxon>
        <taxon>Magnoliopsida</taxon>
        <taxon>eudicotyledons</taxon>
        <taxon>Gunneridae</taxon>
        <taxon>Pentapetalae</taxon>
        <taxon>rosids</taxon>
        <taxon>fabids</taxon>
        <taxon>Rosales</taxon>
        <taxon>Rhamnaceae</taxon>
        <taxon>rhamnoid group</taxon>
        <taxon>Rhamneae</taxon>
        <taxon>Rhamnella</taxon>
    </lineage>
</organism>
<dbReference type="EMBL" id="VOIH02000002">
    <property type="protein sequence ID" value="KAF3453640.1"/>
    <property type="molecule type" value="Genomic_DNA"/>
</dbReference>
<accession>A0A8K0HJN9</accession>
<reference evidence="4" key="1">
    <citation type="submission" date="2020-03" db="EMBL/GenBank/DDBJ databases">
        <title>A high-quality chromosome-level genome assembly of a woody plant with both climbing and erect habits, Rhamnella rubrinervis.</title>
        <authorList>
            <person name="Lu Z."/>
            <person name="Yang Y."/>
            <person name="Zhu X."/>
            <person name="Sun Y."/>
        </authorList>
    </citation>
    <scope>NUCLEOTIDE SEQUENCE</scope>
    <source>
        <strain evidence="4">BYM</strain>
        <tissue evidence="4">Leaf</tissue>
    </source>
</reference>